<dbReference type="OrthoDB" id="1443945at2"/>
<proteinExistence type="predicted"/>
<dbReference type="SUPFAM" id="SSF47473">
    <property type="entry name" value="EF-hand"/>
    <property type="match status" value="1"/>
</dbReference>
<organism evidence="2 3">
    <name type="scientific">Winogradskyella epiphytica</name>
    <dbReference type="NCBI Taxonomy" id="262005"/>
    <lineage>
        <taxon>Bacteria</taxon>
        <taxon>Pseudomonadati</taxon>
        <taxon>Bacteroidota</taxon>
        <taxon>Flavobacteriia</taxon>
        <taxon>Flavobacteriales</taxon>
        <taxon>Flavobacteriaceae</taxon>
        <taxon>Winogradskyella</taxon>
    </lineage>
</organism>
<reference evidence="2 3" key="1">
    <citation type="submission" date="2018-06" db="EMBL/GenBank/DDBJ databases">
        <title>Genomic Encyclopedia of Type Strains, Phase III (KMG-III): the genomes of soil and plant-associated and newly described type strains.</title>
        <authorList>
            <person name="Whitman W."/>
        </authorList>
    </citation>
    <scope>NUCLEOTIDE SEQUENCE [LARGE SCALE GENOMIC DNA]</scope>
    <source>
        <strain evidence="2 3">CECT 7945</strain>
    </source>
</reference>
<keyword evidence="3" id="KW-1185">Reference proteome</keyword>
<dbReference type="Proteomes" id="UP000248054">
    <property type="component" value="Unassembled WGS sequence"/>
</dbReference>
<dbReference type="Gene3D" id="1.10.238.10">
    <property type="entry name" value="EF-hand"/>
    <property type="match status" value="1"/>
</dbReference>
<feature type="domain" description="EF-hand" evidence="1">
    <location>
        <begin position="55"/>
        <end position="90"/>
    </location>
</feature>
<evidence type="ECO:0000313" key="3">
    <source>
        <dbReference type="Proteomes" id="UP000248054"/>
    </source>
</evidence>
<dbReference type="GO" id="GO:0005509">
    <property type="term" value="F:calcium ion binding"/>
    <property type="evidence" value="ECO:0007669"/>
    <property type="project" value="InterPro"/>
</dbReference>
<dbReference type="AlphaFoldDB" id="A0A2V4WUJ3"/>
<name>A0A2V4WUJ3_9FLAO</name>
<dbReference type="EMBL" id="QJTD01000006">
    <property type="protein sequence ID" value="PYE80361.1"/>
    <property type="molecule type" value="Genomic_DNA"/>
</dbReference>
<dbReference type="PROSITE" id="PS50222">
    <property type="entry name" value="EF_HAND_2"/>
    <property type="match status" value="2"/>
</dbReference>
<feature type="domain" description="EF-hand" evidence="1">
    <location>
        <begin position="17"/>
        <end position="52"/>
    </location>
</feature>
<dbReference type="InterPro" id="IPR018247">
    <property type="entry name" value="EF_Hand_1_Ca_BS"/>
</dbReference>
<gene>
    <name evidence="2" type="ORF">DFQ11_106164</name>
</gene>
<dbReference type="InterPro" id="IPR011992">
    <property type="entry name" value="EF-hand-dom_pair"/>
</dbReference>
<protein>
    <submittedName>
        <fullName evidence="2">EF hand domain-containing protein</fullName>
    </submittedName>
</protein>
<dbReference type="Pfam" id="PF13499">
    <property type="entry name" value="EF-hand_7"/>
    <property type="match status" value="1"/>
</dbReference>
<dbReference type="SMART" id="SM00054">
    <property type="entry name" value="EFh"/>
    <property type="match status" value="2"/>
</dbReference>
<sequence>MISKEETLKKIQILITNHFDTPEDAFAFFDNDKDGKLSKAEIVKLLKQAKITGFVRGLVATKLIEGYDKDADGLIGWEDFKDAIDNITVDPNK</sequence>
<evidence type="ECO:0000259" key="1">
    <source>
        <dbReference type="PROSITE" id="PS50222"/>
    </source>
</evidence>
<evidence type="ECO:0000313" key="2">
    <source>
        <dbReference type="EMBL" id="PYE80361.1"/>
    </source>
</evidence>
<dbReference type="RefSeq" id="WP_110476218.1">
    <property type="nucleotide sequence ID" value="NZ_BMWQ01000006.1"/>
</dbReference>
<dbReference type="InterPro" id="IPR002048">
    <property type="entry name" value="EF_hand_dom"/>
</dbReference>
<comment type="caution">
    <text evidence="2">The sequence shown here is derived from an EMBL/GenBank/DDBJ whole genome shotgun (WGS) entry which is preliminary data.</text>
</comment>
<accession>A0A2V4WUJ3</accession>
<dbReference type="PROSITE" id="PS00018">
    <property type="entry name" value="EF_HAND_1"/>
    <property type="match status" value="2"/>
</dbReference>